<feature type="compositionally biased region" description="Polar residues" evidence="1">
    <location>
        <begin position="205"/>
        <end position="214"/>
    </location>
</feature>
<keyword evidence="3" id="KW-1185">Reference proteome</keyword>
<name>A0AAD5UEJ9_9FUNG</name>
<feature type="compositionally biased region" description="Polar residues" evidence="1">
    <location>
        <begin position="226"/>
        <end position="239"/>
    </location>
</feature>
<evidence type="ECO:0000256" key="1">
    <source>
        <dbReference type="SAM" id="MobiDB-lite"/>
    </source>
</evidence>
<accession>A0AAD5UEJ9</accession>
<organism evidence="2 3">
    <name type="scientific">Boothiomyces macroporosus</name>
    <dbReference type="NCBI Taxonomy" id="261099"/>
    <lineage>
        <taxon>Eukaryota</taxon>
        <taxon>Fungi</taxon>
        <taxon>Fungi incertae sedis</taxon>
        <taxon>Chytridiomycota</taxon>
        <taxon>Chytridiomycota incertae sedis</taxon>
        <taxon>Chytridiomycetes</taxon>
        <taxon>Rhizophydiales</taxon>
        <taxon>Terramycetaceae</taxon>
        <taxon>Boothiomyces</taxon>
    </lineage>
</organism>
<dbReference type="Proteomes" id="UP001210925">
    <property type="component" value="Unassembled WGS sequence"/>
</dbReference>
<evidence type="ECO:0000313" key="2">
    <source>
        <dbReference type="EMBL" id="KAJ3255439.1"/>
    </source>
</evidence>
<sequence>MPTIPICILGIDKTRIGYEQFKEQGGFQVDVLKEVVRIKEIGDNLIREDGYNQHPDAFLKAFVGQCAQPGMVIVDMMPKSHESQTLSALRAASSLGASVLLLFPRPAEFKQECIKLFGEERVSISTKLPTVKKLIYMIIDSYNANPAKERPIPENLVVGLRKGHVHGPNCRHDFEHSVTPKPASQQHHHGPNCNHSHPEPVQQHIHGSNCNHSQPEPKHVHGPNCSHDNPVSFTKSNHSNLHDSGHGGHSHDHSHGGHSHDHPHGDEHVHGENCNHRDPQEELLVQQNMKLIVQDFPTAHKELKNGNIGVVLAIIELIMMGKPPETLKFPHNDFADGFGVFFVRKNIMGDLISLANEAIHGESTDVYPIMDAIVDLLYIAYIDDRVLDQFEATGGIELLRGSTQFPGSDIIKSNDPYLSEIGEALITQLKQFSRYKRLCNYCKKREDKQAAFKLCVRCKECQVEDWKTHKTVCKA</sequence>
<dbReference type="SUPFAM" id="SSF144232">
    <property type="entry name" value="HIT/MYND zinc finger-like"/>
    <property type="match status" value="1"/>
</dbReference>
<reference evidence="2" key="1">
    <citation type="submission" date="2020-05" db="EMBL/GenBank/DDBJ databases">
        <title>Phylogenomic resolution of chytrid fungi.</title>
        <authorList>
            <person name="Stajich J.E."/>
            <person name="Amses K."/>
            <person name="Simmons R."/>
            <person name="Seto K."/>
            <person name="Myers J."/>
            <person name="Bonds A."/>
            <person name="Quandt C.A."/>
            <person name="Barry K."/>
            <person name="Liu P."/>
            <person name="Grigoriev I."/>
            <person name="Longcore J.E."/>
            <person name="James T.Y."/>
        </authorList>
    </citation>
    <scope>NUCLEOTIDE SEQUENCE</scope>
    <source>
        <strain evidence="2">PLAUS21</strain>
    </source>
</reference>
<dbReference type="AlphaFoldDB" id="A0AAD5UEJ9"/>
<feature type="region of interest" description="Disordered" evidence="1">
    <location>
        <begin position="169"/>
        <end position="275"/>
    </location>
</feature>
<dbReference type="EMBL" id="JADGKB010000066">
    <property type="protein sequence ID" value="KAJ3255439.1"/>
    <property type="molecule type" value="Genomic_DNA"/>
</dbReference>
<comment type="caution">
    <text evidence="2">The sequence shown here is derived from an EMBL/GenBank/DDBJ whole genome shotgun (WGS) entry which is preliminary data.</text>
</comment>
<gene>
    <name evidence="2" type="ORF">HK103_006256</name>
</gene>
<evidence type="ECO:0000313" key="3">
    <source>
        <dbReference type="Proteomes" id="UP001210925"/>
    </source>
</evidence>
<protein>
    <submittedName>
        <fullName evidence="2">Uncharacterized protein</fullName>
    </submittedName>
</protein>
<feature type="compositionally biased region" description="Basic and acidic residues" evidence="1">
    <location>
        <begin position="240"/>
        <end position="275"/>
    </location>
</feature>
<proteinExistence type="predicted"/>